<protein>
    <recommendedName>
        <fullName evidence="3">DUF2946 domain-containing protein</fullName>
    </recommendedName>
</protein>
<dbReference type="AlphaFoldDB" id="A0A2S8SXH1"/>
<dbReference type="InParanoid" id="A0A2S8SXH1"/>
<dbReference type="EMBL" id="NIGF01000001">
    <property type="protein sequence ID" value="PQV65486.1"/>
    <property type="molecule type" value="Genomic_DNA"/>
</dbReference>
<name>A0A2S8SXH1_9BACT</name>
<dbReference type="Proteomes" id="UP000237684">
    <property type="component" value="Unassembled WGS sequence"/>
</dbReference>
<evidence type="ECO:0008006" key="3">
    <source>
        <dbReference type="Google" id="ProtNLM"/>
    </source>
</evidence>
<evidence type="ECO:0000313" key="2">
    <source>
        <dbReference type="Proteomes" id="UP000237684"/>
    </source>
</evidence>
<dbReference type="RefSeq" id="WP_105482219.1">
    <property type="nucleotide sequence ID" value="NZ_NIGF01000001.1"/>
</dbReference>
<comment type="caution">
    <text evidence="1">The sequence shown here is derived from an EMBL/GenBank/DDBJ whole genome shotgun (WGS) entry which is preliminary data.</text>
</comment>
<reference evidence="1 2" key="1">
    <citation type="journal article" date="2018" name="Syst. Appl. Microbiol.">
        <title>Abditibacterium utsteinense sp. nov., the first cultivated member of candidate phylum FBP, isolated from ice-free Antarctic soil samples.</title>
        <authorList>
            <person name="Tahon G."/>
            <person name="Tytgat B."/>
            <person name="Lebbe L."/>
            <person name="Carlier A."/>
            <person name="Willems A."/>
        </authorList>
    </citation>
    <scope>NUCLEOTIDE SEQUENCE [LARGE SCALE GENOMIC DNA]</scope>
    <source>
        <strain evidence="1 2">LMG 29911</strain>
    </source>
</reference>
<accession>A0A2S8SXH1</accession>
<organism evidence="1 2">
    <name type="scientific">Abditibacterium utsteinense</name>
    <dbReference type="NCBI Taxonomy" id="1960156"/>
    <lineage>
        <taxon>Bacteria</taxon>
        <taxon>Pseudomonadati</taxon>
        <taxon>Abditibacteriota</taxon>
        <taxon>Abditibacteriia</taxon>
        <taxon>Abditibacteriales</taxon>
        <taxon>Abditibacteriaceae</taxon>
        <taxon>Abditibacterium</taxon>
    </lineage>
</organism>
<gene>
    <name evidence="1" type="ORF">B1R32_101228</name>
</gene>
<evidence type="ECO:0000313" key="1">
    <source>
        <dbReference type="EMBL" id="PQV65486.1"/>
    </source>
</evidence>
<keyword evidence="2" id="KW-1185">Reference proteome</keyword>
<proteinExistence type="predicted"/>
<sequence length="161" mass="17146">MLSFRCALLLWPRPVRFFVLALALLQFVAPTWHICELGGHVMAGQSMARGAAMHHGDALSIAAQNSATTANDATTPLICFCAAHEKLASNPNAPHLDGIASQNHTTCLALLLQTMPGALAAPPAIFRVKTLVCASFIARQNGAPQIAILRRFRGRAPPMSV</sequence>